<feature type="compositionally biased region" description="Polar residues" evidence="1">
    <location>
        <begin position="243"/>
        <end position="257"/>
    </location>
</feature>
<comment type="caution">
    <text evidence="2">The sequence shown here is derived from an EMBL/GenBank/DDBJ whole genome shotgun (WGS) entry which is preliminary data.</text>
</comment>
<evidence type="ECO:0000313" key="3">
    <source>
        <dbReference type="Proteomes" id="UP000076858"/>
    </source>
</evidence>
<gene>
    <name evidence="2" type="ORF">APZ42_034086</name>
</gene>
<dbReference type="OrthoDB" id="6373237at2759"/>
<feature type="region of interest" description="Disordered" evidence="1">
    <location>
        <begin position="425"/>
        <end position="445"/>
    </location>
</feature>
<feature type="compositionally biased region" description="Low complexity" evidence="1">
    <location>
        <begin position="389"/>
        <end position="407"/>
    </location>
</feature>
<dbReference type="EMBL" id="LRGB01003325">
    <property type="protein sequence ID" value="KZS03238.1"/>
    <property type="molecule type" value="Genomic_DNA"/>
</dbReference>
<proteinExistence type="predicted"/>
<feature type="region of interest" description="Disordered" evidence="1">
    <location>
        <begin position="182"/>
        <end position="203"/>
    </location>
</feature>
<organism evidence="2 3">
    <name type="scientific">Daphnia magna</name>
    <dbReference type="NCBI Taxonomy" id="35525"/>
    <lineage>
        <taxon>Eukaryota</taxon>
        <taxon>Metazoa</taxon>
        <taxon>Ecdysozoa</taxon>
        <taxon>Arthropoda</taxon>
        <taxon>Crustacea</taxon>
        <taxon>Branchiopoda</taxon>
        <taxon>Diplostraca</taxon>
        <taxon>Cladocera</taxon>
        <taxon>Anomopoda</taxon>
        <taxon>Daphniidae</taxon>
        <taxon>Daphnia</taxon>
    </lineage>
</organism>
<accession>A0A164KGC1</accession>
<feature type="compositionally biased region" description="Polar residues" evidence="1">
    <location>
        <begin position="302"/>
        <end position="315"/>
    </location>
</feature>
<feature type="region of interest" description="Disordered" evidence="1">
    <location>
        <begin position="122"/>
        <end position="146"/>
    </location>
</feature>
<feature type="region of interest" description="Disordered" evidence="1">
    <location>
        <begin position="1"/>
        <end position="24"/>
    </location>
</feature>
<feature type="compositionally biased region" description="Polar residues" evidence="1">
    <location>
        <begin position="325"/>
        <end position="337"/>
    </location>
</feature>
<feature type="compositionally biased region" description="Basic and acidic residues" evidence="1">
    <location>
        <begin position="368"/>
        <end position="384"/>
    </location>
</feature>
<dbReference type="Proteomes" id="UP000076858">
    <property type="component" value="Unassembled WGS sequence"/>
</dbReference>
<keyword evidence="3" id="KW-1185">Reference proteome</keyword>
<evidence type="ECO:0000256" key="1">
    <source>
        <dbReference type="SAM" id="MobiDB-lite"/>
    </source>
</evidence>
<feature type="region of interest" description="Disordered" evidence="1">
    <location>
        <begin position="61"/>
        <end position="99"/>
    </location>
</feature>
<feature type="compositionally biased region" description="Polar residues" evidence="1">
    <location>
        <begin position="65"/>
        <end position="75"/>
    </location>
</feature>
<reference evidence="2 3" key="1">
    <citation type="submission" date="2016-03" db="EMBL/GenBank/DDBJ databases">
        <title>EvidentialGene: Evidence-directed Construction of Genes on Genomes.</title>
        <authorList>
            <person name="Gilbert D.G."/>
            <person name="Choi J.-H."/>
            <person name="Mockaitis K."/>
            <person name="Colbourne J."/>
            <person name="Pfrender M."/>
        </authorList>
    </citation>
    <scope>NUCLEOTIDE SEQUENCE [LARGE SCALE GENOMIC DNA]</scope>
    <source>
        <strain evidence="2 3">Xinb3</strain>
        <tissue evidence="2">Complete organism</tissue>
    </source>
</reference>
<protein>
    <submittedName>
        <fullName evidence="2">Uncharacterized protein</fullName>
    </submittedName>
</protein>
<feature type="compositionally biased region" description="Basic residues" evidence="1">
    <location>
        <begin position="124"/>
        <end position="133"/>
    </location>
</feature>
<feature type="region of interest" description="Disordered" evidence="1">
    <location>
        <begin position="302"/>
        <end position="337"/>
    </location>
</feature>
<feature type="compositionally biased region" description="Basic residues" evidence="1">
    <location>
        <begin position="90"/>
        <end position="99"/>
    </location>
</feature>
<feature type="region of interest" description="Disordered" evidence="1">
    <location>
        <begin position="368"/>
        <end position="407"/>
    </location>
</feature>
<sequence>MNAKDLSPSLPVFDDADQENGNHRLKTPVATRTKALQRKKYEIEGEIKYVKPLQAAAASHKKLSENVQMNTSSHHLQVAPEQLHREPNGSKKKGSAKIKRVKREFSLLQNASETEINEIEKVKVGKKQHSTKRSKQDSKKQSAENIEELVYEPTPKRLRIVSNVQNFDRNMESIIEACAKNVSTSDKSSTKIPGSNRSGKKLTVSTNNCTDLEEFSSIDGVKSAKSGRTKRGVLAGYADGGTELSTSLPNRPMSTKQGLEKNAGTSGPIKSGFDYESISDKEADTDTTEVDVIFSKSGNTLENRSRISSLSPDNFETSKQKNEASESSLSPEFDQRQNLSKSLPGLVFHLPRKQLSLSDDSLAADRDLSTKKADKHENTEEKVLKSARSRNLLKNSSSSKLESSRISANASTLIEETRLPNKQIPSFLNASPYHQPPGDADRDLDVQERSPTQRAKMLYTEESMVELTNCRVTPSSISDPCTAVPMPTRHPTTFNLYMAPSSYPVRARQIDSTEDFVVSWLYMQPTVIFPLQTSFRTMIVRMKGTVEFRSNPCVSSRTLLDSVTKLVELEAGRLFHIANTGKEVALIQMTEILR</sequence>
<feature type="region of interest" description="Disordered" evidence="1">
    <location>
        <begin position="238"/>
        <end position="275"/>
    </location>
</feature>
<evidence type="ECO:0000313" key="2">
    <source>
        <dbReference type="EMBL" id="KZS03238.1"/>
    </source>
</evidence>
<dbReference type="AlphaFoldDB" id="A0A164KGC1"/>
<name>A0A164KGC1_9CRUS</name>